<dbReference type="PANTHER" id="PTHR33449:SF1">
    <property type="entry name" value="NUCLEOID-ASSOCIATED PROTEIN YBAB"/>
    <property type="match status" value="1"/>
</dbReference>
<keyword evidence="1" id="KW-0238">DNA-binding</keyword>
<dbReference type="PIRSF" id="PIRSF004555">
    <property type="entry name" value="UCP004555"/>
    <property type="match status" value="1"/>
</dbReference>
<dbReference type="InterPro" id="IPR036894">
    <property type="entry name" value="YbaB-like_sf"/>
</dbReference>
<protein>
    <submittedName>
        <fullName evidence="3">Nucleoid-associated protein YaaK</fullName>
    </submittedName>
</protein>
<evidence type="ECO:0000313" key="3">
    <source>
        <dbReference type="EMBL" id="VAX41391.1"/>
    </source>
</evidence>
<dbReference type="SUPFAM" id="SSF82607">
    <property type="entry name" value="YbaB-like"/>
    <property type="match status" value="1"/>
</dbReference>
<reference evidence="3" key="1">
    <citation type="submission" date="2018-06" db="EMBL/GenBank/DDBJ databases">
        <authorList>
            <person name="Zhirakovskaya E."/>
        </authorList>
    </citation>
    <scope>NUCLEOTIDE SEQUENCE</scope>
</reference>
<proteinExistence type="inferred from homology"/>
<dbReference type="InterPro" id="IPR004401">
    <property type="entry name" value="YbaB/EbfC"/>
</dbReference>
<evidence type="ECO:0000256" key="2">
    <source>
        <dbReference type="SAM" id="Coils"/>
    </source>
</evidence>
<keyword evidence="2" id="KW-0175">Coiled coil</keyword>
<name>A0A3B1DR90_9ZZZZ</name>
<dbReference type="PANTHER" id="PTHR33449">
    <property type="entry name" value="NUCLEOID-ASSOCIATED PROTEIN YBAB"/>
    <property type="match status" value="1"/>
</dbReference>
<dbReference type="Gene3D" id="3.30.1310.10">
    <property type="entry name" value="Nucleoid-associated protein YbaB-like domain"/>
    <property type="match status" value="1"/>
</dbReference>
<evidence type="ECO:0000256" key="1">
    <source>
        <dbReference type="ARBA" id="ARBA00023125"/>
    </source>
</evidence>
<sequence length="118" mass="12295">MFKGLGNMASMLKQAGEMQSKMKEIQANLAQLHVEGVAGGGMVTVEANGQQKILGFKIEQALIDGGDVEMLEDLLVSATNQALDKAKATAAEQMSSLAGGMNIPGLTDALENLGMAEE</sequence>
<dbReference type="GO" id="GO:0003677">
    <property type="term" value="F:DNA binding"/>
    <property type="evidence" value="ECO:0007669"/>
    <property type="project" value="UniProtKB-KW"/>
</dbReference>
<dbReference type="AlphaFoldDB" id="A0A3B1DR90"/>
<dbReference type="GO" id="GO:0005829">
    <property type="term" value="C:cytosol"/>
    <property type="evidence" value="ECO:0007669"/>
    <property type="project" value="TreeGrafter"/>
</dbReference>
<dbReference type="NCBIfam" id="TIGR00103">
    <property type="entry name" value="DNA_YbaB_EbfC"/>
    <property type="match status" value="1"/>
</dbReference>
<feature type="coiled-coil region" evidence="2">
    <location>
        <begin position="8"/>
        <end position="35"/>
    </location>
</feature>
<gene>
    <name evidence="3" type="ORF">MNBD_PLANCTO02-2190</name>
</gene>
<accession>A0A3B1DR90</accession>
<organism evidence="3">
    <name type="scientific">hydrothermal vent metagenome</name>
    <dbReference type="NCBI Taxonomy" id="652676"/>
    <lineage>
        <taxon>unclassified sequences</taxon>
        <taxon>metagenomes</taxon>
        <taxon>ecological metagenomes</taxon>
    </lineage>
</organism>
<dbReference type="EMBL" id="UOGL01000537">
    <property type="protein sequence ID" value="VAX41391.1"/>
    <property type="molecule type" value="Genomic_DNA"/>
</dbReference>
<dbReference type="HAMAP" id="MF_00274">
    <property type="entry name" value="DNA_YbaB_EbfC"/>
    <property type="match status" value="1"/>
</dbReference>
<dbReference type="Pfam" id="PF02575">
    <property type="entry name" value="YbaB_DNA_bd"/>
    <property type="match status" value="1"/>
</dbReference>